<dbReference type="PANTHER" id="PTHR43651">
    <property type="entry name" value="1,4-ALPHA-GLUCAN-BRANCHING ENZYME"/>
    <property type="match status" value="1"/>
</dbReference>
<dbReference type="GO" id="GO:0009501">
    <property type="term" value="C:amyloplast"/>
    <property type="evidence" value="ECO:0007669"/>
    <property type="project" value="UniProtKB-SubCell"/>
</dbReference>
<dbReference type="GO" id="GO:0003844">
    <property type="term" value="F:1,4-alpha-glucan branching enzyme activity"/>
    <property type="evidence" value="ECO:0007669"/>
    <property type="project" value="UniProtKB-EC"/>
</dbReference>
<dbReference type="EMBL" id="GBEZ01008810">
    <property type="protein sequence ID" value="JAC76750.1"/>
    <property type="molecule type" value="Transcribed_RNA"/>
</dbReference>
<dbReference type="SUPFAM" id="SSF51445">
    <property type="entry name" value="(Trans)glycosidases"/>
    <property type="match status" value="1"/>
</dbReference>
<comment type="catalytic activity">
    <reaction evidence="1">
        <text>Transfers a segment of a (1-&gt;4)-alpha-D-glucan chain to a primary hydroxy group in a similar glucan chain.</text>
        <dbReference type="EC" id="2.4.1.18"/>
    </reaction>
</comment>
<dbReference type="InterPro" id="IPR017853">
    <property type="entry name" value="GH"/>
</dbReference>
<keyword evidence="5" id="KW-0808">Transferase</keyword>
<protein>
    <recommendedName>
        <fullName evidence="4">1,4-alpha-glucan branching enzyme</fullName>
        <ecNumber evidence="4">2.4.1.18</ecNumber>
    </recommendedName>
</protein>
<dbReference type="InterPro" id="IPR006047">
    <property type="entry name" value="GH13_cat_dom"/>
</dbReference>
<dbReference type="EC" id="2.4.1.18" evidence="4"/>
<feature type="region of interest" description="Disordered" evidence="7">
    <location>
        <begin position="1"/>
        <end position="27"/>
    </location>
</feature>
<dbReference type="SUPFAM" id="SSF51011">
    <property type="entry name" value="Glycosyl hydrolase domain"/>
    <property type="match status" value="1"/>
</dbReference>
<keyword evidence="6" id="KW-0035">Amyloplast</keyword>
<dbReference type="GO" id="GO:0016787">
    <property type="term" value="F:hydrolase activity"/>
    <property type="evidence" value="ECO:0007669"/>
    <property type="project" value="UniProtKB-KW"/>
</dbReference>
<evidence type="ECO:0000256" key="3">
    <source>
        <dbReference type="ARBA" id="ARBA00009000"/>
    </source>
</evidence>
<feature type="domain" description="Glycosyl hydrolase family 13 catalytic" evidence="8">
    <location>
        <begin position="228"/>
        <end position="584"/>
    </location>
</feature>
<evidence type="ECO:0000256" key="5">
    <source>
        <dbReference type="ARBA" id="ARBA00022679"/>
    </source>
</evidence>
<sequence>MAAASLLSLKVPSTQHTHRRQGFRKNISTSLINRRNASPKFRSRGFVRRSQKITERLHCMSTSERLSDAISDSGTEKDQAQGVTIRSDGTVKIVVWAPFASSVELEISSEKSRTWTAPGEGPETNEPDVTANDSKLLSDYVPEGDPLPLHRRLDDSGNWELDLSAGLLKKGTPYRLRLNKDHAPIYRRDPYARATDYDSKWCYADDGGRGFEWADWQPRPFDENIIYEMHVGSFTPEGTLQAAAEKLDHIAGAGFTSIELMPLAEFSYATERWGYNPRQLLALHGPYGKPDDLRHFVNEAHKHGLGVIVDVVLHHGAVAGNELWDFDGWGGNYFGEGGIYHEGAHDGPWGRSLAHWKREVRDMIKDACSMWLGEYRCDGLRFDSANDLPWDYIPEWTGHLHSAYNGCLLIAEITPENPEGIHRLGFDSLWTHSGYFDIIQQHRALGRGHHGGGDWAEGWNFPRLRTAMGLHYGFTWPTQCVKYMTGSHDQVGCQNGGGHYEDLAMIGGQKRYFTDQCGGGRHDATAAAAQRLWYAANVGAAGLPMMMMGTEWMQTGWWNPDEERRLNWELADDDAGKRSVASVRDVNALRERFPALRTGWCKILHEDRMNGVLAFERAAEGVPRVVVVVNAGLQYWQGKEYGVWVHGGVFQQVYCSQDPAYSGSDHWVSNDGEETIQTHDEKLWLNIPPSCTMLFHQVSL</sequence>
<evidence type="ECO:0000313" key="9">
    <source>
        <dbReference type="EMBL" id="JAC76750.1"/>
    </source>
</evidence>
<dbReference type="GO" id="GO:0005978">
    <property type="term" value="P:glycogen biosynthetic process"/>
    <property type="evidence" value="ECO:0007669"/>
    <property type="project" value="InterPro"/>
</dbReference>
<dbReference type="Gene3D" id="2.60.40.10">
    <property type="entry name" value="Immunoglobulins"/>
    <property type="match status" value="1"/>
</dbReference>
<comment type="similarity">
    <text evidence="3">Belongs to the glycosyl hydrolase 13 family. GlgB subfamily.</text>
</comment>
<dbReference type="InterPro" id="IPR006048">
    <property type="entry name" value="A-amylase/branching_C"/>
</dbReference>
<evidence type="ECO:0000256" key="1">
    <source>
        <dbReference type="ARBA" id="ARBA00000826"/>
    </source>
</evidence>
<organism evidence="9">
    <name type="scientific">Tetraselmis sp. GSL018</name>
    <dbReference type="NCBI Taxonomy" id="582737"/>
    <lineage>
        <taxon>Eukaryota</taxon>
        <taxon>Viridiplantae</taxon>
        <taxon>Chlorophyta</taxon>
        <taxon>core chlorophytes</taxon>
        <taxon>Chlorodendrophyceae</taxon>
        <taxon>Chlorodendrales</taxon>
        <taxon>Chlorodendraceae</taxon>
        <taxon>Tetraselmis</taxon>
    </lineage>
</organism>
<evidence type="ECO:0000256" key="4">
    <source>
        <dbReference type="ARBA" id="ARBA00012541"/>
    </source>
</evidence>
<evidence type="ECO:0000256" key="7">
    <source>
        <dbReference type="SAM" id="MobiDB-lite"/>
    </source>
</evidence>
<dbReference type="GO" id="GO:0043169">
    <property type="term" value="F:cation binding"/>
    <property type="evidence" value="ECO:0007669"/>
    <property type="project" value="InterPro"/>
</dbReference>
<dbReference type="InterPro" id="IPR013783">
    <property type="entry name" value="Ig-like_fold"/>
</dbReference>
<dbReference type="SMART" id="SM00642">
    <property type="entry name" value="Aamy"/>
    <property type="match status" value="1"/>
</dbReference>
<evidence type="ECO:0000259" key="8">
    <source>
        <dbReference type="SMART" id="SM00642"/>
    </source>
</evidence>
<comment type="subcellular location">
    <subcellularLocation>
        <location evidence="2">Plastid</location>
        <location evidence="2">Amyloplast</location>
    </subcellularLocation>
</comment>
<dbReference type="Gene3D" id="3.20.20.80">
    <property type="entry name" value="Glycosidases"/>
    <property type="match status" value="1"/>
</dbReference>
<keyword evidence="6" id="KW-0934">Plastid</keyword>
<reference evidence="9" key="1">
    <citation type="submission" date="2014-05" db="EMBL/GenBank/DDBJ databases">
        <title>The transcriptome of the halophilic microalga Tetraselmis sp. GSL018 isolated from the Great Salt Lake, Utah.</title>
        <authorList>
            <person name="Jinkerson R.E."/>
            <person name="D'Adamo S."/>
            <person name="Posewitz M.C."/>
        </authorList>
    </citation>
    <scope>NUCLEOTIDE SEQUENCE</scope>
    <source>
        <strain evidence="9">GSL018</strain>
    </source>
</reference>
<keyword evidence="9" id="KW-0378">Hydrolase</keyword>
<evidence type="ECO:0000256" key="2">
    <source>
        <dbReference type="ARBA" id="ARBA00004602"/>
    </source>
</evidence>
<dbReference type="PANTHER" id="PTHR43651:SF11">
    <property type="entry name" value="MALTO-OLIGOSYLTREHALOSE TREHALOHYDROLASE"/>
    <property type="match status" value="1"/>
</dbReference>
<dbReference type="AlphaFoldDB" id="A0A061S1G0"/>
<feature type="region of interest" description="Disordered" evidence="7">
    <location>
        <begin position="110"/>
        <end position="131"/>
    </location>
</feature>
<dbReference type="InterPro" id="IPR013780">
    <property type="entry name" value="Glyco_hydro_b"/>
</dbReference>
<accession>A0A061S1G0</accession>
<dbReference type="Pfam" id="PF02806">
    <property type="entry name" value="Alpha-amylase_C"/>
    <property type="match status" value="1"/>
</dbReference>
<evidence type="ECO:0000256" key="6">
    <source>
        <dbReference type="ARBA" id="ARBA00023234"/>
    </source>
</evidence>
<proteinExistence type="inferred from homology"/>
<name>A0A061S1G0_9CHLO</name>
<gene>
    <name evidence="9" type="primary">TREZ</name>
    <name evidence="9" type="ORF">TSPGSL018_19359</name>
</gene>
<dbReference type="Gene3D" id="2.60.40.1180">
    <property type="entry name" value="Golgi alpha-mannosidase II"/>
    <property type="match status" value="1"/>
</dbReference>
<dbReference type="Pfam" id="PF00128">
    <property type="entry name" value="Alpha-amylase"/>
    <property type="match status" value="1"/>
</dbReference>